<dbReference type="EMBL" id="LAEV01000760">
    <property type="protein sequence ID" value="KKA29613.1"/>
    <property type="molecule type" value="Genomic_DNA"/>
</dbReference>
<dbReference type="Pfam" id="PF06839">
    <property type="entry name" value="Zn_ribbon_GRF"/>
    <property type="match status" value="1"/>
</dbReference>
<gene>
    <name evidence="7" type="ORF">TD95_000680</name>
</gene>
<evidence type="ECO:0000256" key="4">
    <source>
        <dbReference type="PROSITE-ProRule" id="PRU01343"/>
    </source>
</evidence>
<accession>A0A0F4ZIA0</accession>
<dbReference type="FunFam" id="2.60.120.590:FF:000010">
    <property type="entry name" value="GRF zinc finger domain protein"/>
    <property type="match status" value="1"/>
</dbReference>
<dbReference type="OrthoDB" id="545910at2759"/>
<dbReference type="PROSITE" id="PS51999">
    <property type="entry name" value="ZF_GRF"/>
    <property type="match status" value="1"/>
</dbReference>
<keyword evidence="2 4" id="KW-0863">Zinc-finger</keyword>
<dbReference type="GO" id="GO:0008270">
    <property type="term" value="F:zinc ion binding"/>
    <property type="evidence" value="ECO:0007669"/>
    <property type="project" value="UniProtKB-KW"/>
</dbReference>
<evidence type="ECO:0000313" key="7">
    <source>
        <dbReference type="EMBL" id="KKA29613.1"/>
    </source>
</evidence>
<protein>
    <submittedName>
        <fullName evidence="7">Uncharacterized protein</fullName>
    </submittedName>
</protein>
<dbReference type="InterPro" id="IPR032854">
    <property type="entry name" value="ALKBH3"/>
</dbReference>
<feature type="domain" description="Fe2OG dioxygenase" evidence="5">
    <location>
        <begin position="251"/>
        <end position="376"/>
    </location>
</feature>
<evidence type="ECO:0000256" key="1">
    <source>
        <dbReference type="ARBA" id="ARBA00022723"/>
    </source>
</evidence>
<keyword evidence="3" id="KW-0862">Zinc</keyword>
<dbReference type="InterPro" id="IPR027450">
    <property type="entry name" value="AlkB-like"/>
</dbReference>
<proteinExistence type="predicted"/>
<reference evidence="7 8" key="1">
    <citation type="submission" date="2015-03" db="EMBL/GenBank/DDBJ databases">
        <authorList>
            <person name="Radwan O."/>
            <person name="Al-Naeli F.A."/>
            <person name="Rendon G.A."/>
            <person name="Fields C."/>
        </authorList>
    </citation>
    <scope>NUCLEOTIDE SEQUENCE [LARGE SCALE GENOMIC DNA]</scope>
    <source>
        <strain evidence="7">CR-DP1</strain>
    </source>
</reference>
<dbReference type="Proteomes" id="UP000033483">
    <property type="component" value="Unassembled WGS sequence"/>
</dbReference>
<sequence>MDAFVVRKRKRNTAPPPAAVLKDKHDNEPTDVKLALLASRFPLVDTDILLDLLTASDGSLALATSTLQAATAAAAAHDGTHKPSAGAGHQATLRSFCFASDTGDGSEENNNKKKKRTVKKGVTLHLYDCKDVEEYTPCTIIHNFLPAQQADALLMELVAEAETFQKRQFKLFDNVCQSPHTSAMFVESYDEMRRQQTEYIYNGERMKDVRKLTPHLTVVKPLVAAAVNSAIQARIASTGHKLRFQSPDAWAPNVALVNCYRGARESVGWHSDQMTYLGPRAVIGSLSLGVTREFRVRRVVAVDGSTEHPEAKESQDDYQNKDNSGQISIHLPHNSLLIMHADMQEEWKHTIAPAQTIDPHPRAGNVRINVTYRDYKEYMHPRYTPRCKCNTPCVLRVVQRKRDSKGRYFWMCYASNVPGQESCDFFEWAEFDDDGRPVKRETSNAKGDRKA</sequence>
<evidence type="ECO:0000256" key="3">
    <source>
        <dbReference type="ARBA" id="ARBA00022833"/>
    </source>
</evidence>
<dbReference type="InterPro" id="IPR010666">
    <property type="entry name" value="Znf_GRF"/>
</dbReference>
<comment type="caution">
    <text evidence="7">The sequence shown here is derived from an EMBL/GenBank/DDBJ whole genome shotgun (WGS) entry which is preliminary data.</text>
</comment>
<dbReference type="GO" id="GO:0006307">
    <property type="term" value="P:DNA alkylation repair"/>
    <property type="evidence" value="ECO:0007669"/>
    <property type="project" value="InterPro"/>
</dbReference>
<dbReference type="AlphaFoldDB" id="A0A0F4ZIA0"/>
<dbReference type="Gene3D" id="2.60.120.590">
    <property type="entry name" value="Alpha-ketoglutarate-dependent dioxygenase AlkB-like"/>
    <property type="match status" value="1"/>
</dbReference>
<name>A0A0F4ZIA0_9PEZI</name>
<feature type="domain" description="GRF-type" evidence="6">
    <location>
        <begin position="387"/>
        <end position="432"/>
    </location>
</feature>
<evidence type="ECO:0000259" key="5">
    <source>
        <dbReference type="PROSITE" id="PS51471"/>
    </source>
</evidence>
<dbReference type="PANTHER" id="PTHR31212:SF4">
    <property type="entry name" value="ALPHA-KETOGLUTARATE-DEPENDENT DIOXYGENASE ALKB HOMOLOG 3"/>
    <property type="match status" value="1"/>
</dbReference>
<evidence type="ECO:0000256" key="2">
    <source>
        <dbReference type="ARBA" id="ARBA00022771"/>
    </source>
</evidence>
<feature type="non-terminal residue" evidence="7">
    <location>
        <position position="451"/>
    </location>
</feature>
<dbReference type="PROSITE" id="PS51471">
    <property type="entry name" value="FE2OG_OXY"/>
    <property type="match status" value="1"/>
</dbReference>
<evidence type="ECO:0000313" key="8">
    <source>
        <dbReference type="Proteomes" id="UP000033483"/>
    </source>
</evidence>
<dbReference type="Pfam" id="PF13532">
    <property type="entry name" value="2OG-FeII_Oxy_2"/>
    <property type="match status" value="1"/>
</dbReference>
<organism evidence="7 8">
    <name type="scientific">Thielaviopsis punctulata</name>
    <dbReference type="NCBI Taxonomy" id="72032"/>
    <lineage>
        <taxon>Eukaryota</taxon>
        <taxon>Fungi</taxon>
        <taxon>Dikarya</taxon>
        <taxon>Ascomycota</taxon>
        <taxon>Pezizomycotina</taxon>
        <taxon>Sordariomycetes</taxon>
        <taxon>Hypocreomycetidae</taxon>
        <taxon>Microascales</taxon>
        <taxon>Ceratocystidaceae</taxon>
        <taxon>Thielaviopsis</taxon>
    </lineage>
</organism>
<dbReference type="PANTHER" id="PTHR31212">
    <property type="entry name" value="ALPHA-KETOGLUTARATE-DEPENDENT DIOXYGENASE ALKB HOMOLOG 3"/>
    <property type="match status" value="1"/>
</dbReference>
<dbReference type="GO" id="GO:0051213">
    <property type="term" value="F:dioxygenase activity"/>
    <property type="evidence" value="ECO:0007669"/>
    <property type="project" value="InterPro"/>
</dbReference>
<keyword evidence="8" id="KW-1185">Reference proteome</keyword>
<dbReference type="SUPFAM" id="SSF51197">
    <property type="entry name" value="Clavaminate synthase-like"/>
    <property type="match status" value="1"/>
</dbReference>
<dbReference type="InterPro" id="IPR037151">
    <property type="entry name" value="AlkB-like_sf"/>
</dbReference>
<evidence type="ECO:0000259" key="6">
    <source>
        <dbReference type="PROSITE" id="PS51999"/>
    </source>
</evidence>
<dbReference type="InterPro" id="IPR005123">
    <property type="entry name" value="Oxoglu/Fe-dep_dioxygenase_dom"/>
</dbReference>
<keyword evidence="1" id="KW-0479">Metal-binding</keyword>